<comment type="catalytic activity">
    <reaction evidence="4">
        <text>an aldehyde + NAD(+) + H2O = a carboxylate + NADH + 2 H(+)</text>
        <dbReference type="Rhea" id="RHEA:16185"/>
        <dbReference type="ChEBI" id="CHEBI:15377"/>
        <dbReference type="ChEBI" id="CHEBI:15378"/>
        <dbReference type="ChEBI" id="CHEBI:17478"/>
        <dbReference type="ChEBI" id="CHEBI:29067"/>
        <dbReference type="ChEBI" id="CHEBI:57540"/>
        <dbReference type="ChEBI" id="CHEBI:57945"/>
        <dbReference type="EC" id="1.2.1.3"/>
    </reaction>
</comment>
<dbReference type="GeneID" id="41975347"/>
<dbReference type="EC" id="1.2.1.3" evidence="3"/>
<dbReference type="InterPro" id="IPR044086">
    <property type="entry name" value="LUC3-like"/>
</dbReference>
<evidence type="ECO:0000256" key="2">
    <source>
        <dbReference type="ARBA" id="ARBA00023002"/>
    </source>
</evidence>
<evidence type="ECO:0000256" key="3">
    <source>
        <dbReference type="ARBA" id="ARBA00024226"/>
    </source>
</evidence>
<dbReference type="FunFam" id="3.40.309.10:FF:000009">
    <property type="entry name" value="Aldehyde dehydrogenase A"/>
    <property type="match status" value="1"/>
</dbReference>
<dbReference type="Gene3D" id="3.40.309.10">
    <property type="entry name" value="Aldehyde Dehydrogenase, Chain A, domain 2"/>
    <property type="match status" value="1"/>
</dbReference>
<dbReference type="InParanoid" id="A0A507B336"/>
<evidence type="ECO:0000259" key="6">
    <source>
        <dbReference type="Pfam" id="PF00171"/>
    </source>
</evidence>
<dbReference type="Proteomes" id="UP000319257">
    <property type="component" value="Unassembled WGS sequence"/>
</dbReference>
<dbReference type="OrthoDB" id="310895at2759"/>
<dbReference type="AlphaFoldDB" id="A0A507B336"/>
<dbReference type="InterPro" id="IPR016162">
    <property type="entry name" value="Ald_DH_N"/>
</dbReference>
<dbReference type="InterPro" id="IPR016160">
    <property type="entry name" value="Ald_DH_CS_CYS"/>
</dbReference>
<gene>
    <name evidence="7" type="ORF">E0L32_007900</name>
</gene>
<evidence type="ECO:0000256" key="4">
    <source>
        <dbReference type="ARBA" id="ARBA00049194"/>
    </source>
</evidence>
<evidence type="ECO:0000313" key="7">
    <source>
        <dbReference type="EMBL" id="TPX11481.1"/>
    </source>
</evidence>
<dbReference type="RefSeq" id="XP_030993192.1">
    <property type="nucleotide sequence ID" value="XM_031142695.1"/>
</dbReference>
<dbReference type="SUPFAM" id="SSF53720">
    <property type="entry name" value="ALDH-like"/>
    <property type="match status" value="1"/>
</dbReference>
<protein>
    <recommendedName>
        <fullName evidence="3">aldehyde dehydrogenase (NAD(+))</fullName>
        <ecNumber evidence="3">1.2.1.3</ecNumber>
    </recommendedName>
</protein>
<dbReference type="PROSITE" id="PS00070">
    <property type="entry name" value="ALDEHYDE_DEHYDR_CYS"/>
    <property type="match status" value="1"/>
</dbReference>
<dbReference type="EMBL" id="SKBQ01000049">
    <property type="protein sequence ID" value="TPX11481.1"/>
    <property type="molecule type" value="Genomic_DNA"/>
</dbReference>
<dbReference type="InterPro" id="IPR016163">
    <property type="entry name" value="Ald_DH_C"/>
</dbReference>
<feature type="region of interest" description="Disordered" evidence="5">
    <location>
        <begin position="26"/>
        <end position="46"/>
    </location>
</feature>
<name>A0A507B336_9PEZI</name>
<dbReference type="CDD" id="cd07106">
    <property type="entry name" value="ALDH_AldA-AAD23400"/>
    <property type="match status" value="1"/>
</dbReference>
<dbReference type="FunFam" id="3.40.605.10:FF:000007">
    <property type="entry name" value="NAD/NADP-dependent betaine aldehyde dehydrogenase"/>
    <property type="match status" value="1"/>
</dbReference>
<evidence type="ECO:0000256" key="5">
    <source>
        <dbReference type="SAM" id="MobiDB-lite"/>
    </source>
</evidence>
<feature type="domain" description="Aldehyde dehydrogenase" evidence="6">
    <location>
        <begin position="28"/>
        <end position="483"/>
    </location>
</feature>
<dbReference type="InterPro" id="IPR015590">
    <property type="entry name" value="Aldehyde_DH_dom"/>
</dbReference>
<evidence type="ECO:0000256" key="1">
    <source>
        <dbReference type="ARBA" id="ARBA00009986"/>
    </source>
</evidence>
<reference evidence="7 8" key="1">
    <citation type="submission" date="2019-06" db="EMBL/GenBank/DDBJ databases">
        <title>Draft genome sequence of the filamentous fungus Phialemoniopsis curvata isolated from diesel fuel.</title>
        <authorList>
            <person name="Varaljay V.A."/>
            <person name="Lyon W.J."/>
            <person name="Crouch A.L."/>
            <person name="Drake C.E."/>
            <person name="Hollomon J.M."/>
            <person name="Nadeau L.J."/>
            <person name="Nunn H.S."/>
            <person name="Stevenson B.S."/>
            <person name="Bojanowski C.L."/>
            <person name="Crookes-Goodson W.J."/>
        </authorList>
    </citation>
    <scope>NUCLEOTIDE SEQUENCE [LARGE SCALE GENOMIC DNA]</scope>
    <source>
        <strain evidence="7 8">D216</strain>
    </source>
</reference>
<dbReference type="InterPro" id="IPR016161">
    <property type="entry name" value="Ald_DH/histidinol_DH"/>
</dbReference>
<dbReference type="Pfam" id="PF00171">
    <property type="entry name" value="Aldedh"/>
    <property type="match status" value="1"/>
</dbReference>
<dbReference type="GO" id="GO:0004029">
    <property type="term" value="F:aldehyde dehydrogenase (NAD+) activity"/>
    <property type="evidence" value="ECO:0007669"/>
    <property type="project" value="UniProtKB-EC"/>
</dbReference>
<sequence>MPITTPAPSLSFNRFFNIIAGDRSETKQKRHGINPSTLEPLEDVPVSGPADVDSAVVSAQKAAVGWRCTPLVDRQKALLLYADAIEAQMDGFSKQLVTEQGKPVSAAVTELQESVKSIRGIAQLPFYEDEVIEDTEERRIITRYVPMGLRQGVAVGIIPWNFPILMYAFKIGPALVAGCPIIIKPSPFTPYSAIKLVELAQGYFPPGVVQVLSGDDSLGPLLTVHPGVNKISFTGSTATGRKILESSAKTLKRVTLELGGNDSAIVCGDVDIATVAPQVTAFALYNSGQVCVGIKRVYVHSSIYRKFLNAMVQAAKSLVVADGFNETAFTGPIQNKTQYDRVQEFIRSVREGNYEVALGEEEGINFPGKGYFINPIIVDNPSEDSKIVQEEPFGPIFPVLQWEDEEDVIQRANGTEMGLGASIWTHDLDRADRMSRKLEAGNIWINSHMAIHPSATFGGHKSSGIGSELGIDGIKSFCNTQSVYTYKAH</sequence>
<dbReference type="PANTHER" id="PTHR11699">
    <property type="entry name" value="ALDEHYDE DEHYDROGENASE-RELATED"/>
    <property type="match status" value="1"/>
</dbReference>
<keyword evidence="2" id="KW-0560">Oxidoreductase</keyword>
<dbReference type="STRING" id="1093900.A0A507B336"/>
<evidence type="ECO:0000313" key="8">
    <source>
        <dbReference type="Proteomes" id="UP000319257"/>
    </source>
</evidence>
<proteinExistence type="inferred from homology"/>
<dbReference type="Gene3D" id="3.40.605.10">
    <property type="entry name" value="Aldehyde Dehydrogenase, Chain A, domain 1"/>
    <property type="match status" value="1"/>
</dbReference>
<keyword evidence="8" id="KW-1185">Reference proteome</keyword>
<comment type="caution">
    <text evidence="7">The sequence shown here is derived from an EMBL/GenBank/DDBJ whole genome shotgun (WGS) entry which is preliminary data.</text>
</comment>
<organism evidence="7 8">
    <name type="scientific">Thyridium curvatum</name>
    <dbReference type="NCBI Taxonomy" id="1093900"/>
    <lineage>
        <taxon>Eukaryota</taxon>
        <taxon>Fungi</taxon>
        <taxon>Dikarya</taxon>
        <taxon>Ascomycota</taxon>
        <taxon>Pezizomycotina</taxon>
        <taxon>Sordariomycetes</taxon>
        <taxon>Sordariomycetidae</taxon>
        <taxon>Thyridiales</taxon>
        <taxon>Thyridiaceae</taxon>
        <taxon>Thyridium</taxon>
    </lineage>
</organism>
<comment type="similarity">
    <text evidence="1">Belongs to the aldehyde dehydrogenase family.</text>
</comment>
<accession>A0A507B336</accession>